<evidence type="ECO:0000256" key="1">
    <source>
        <dbReference type="SAM" id="Phobius"/>
    </source>
</evidence>
<feature type="transmembrane region" description="Helical" evidence="1">
    <location>
        <begin position="844"/>
        <end position="864"/>
    </location>
</feature>
<dbReference type="Gene3D" id="3.40.50.300">
    <property type="entry name" value="P-loop containing nucleotide triphosphate hydrolases"/>
    <property type="match status" value="1"/>
</dbReference>
<feature type="domain" description="CHASE2" evidence="2">
    <location>
        <begin position="483"/>
        <end position="807"/>
    </location>
</feature>
<keyword evidence="1" id="KW-0472">Membrane</keyword>
<accession>A0A8J7I1Q9</accession>
<evidence type="ECO:0000313" key="3">
    <source>
        <dbReference type="EMBL" id="MBH8573040.1"/>
    </source>
</evidence>
<organism evidence="3 4">
    <name type="scientific">Dendronalium phyllosphericum CENA369</name>
    <dbReference type="NCBI Taxonomy" id="1725256"/>
    <lineage>
        <taxon>Bacteria</taxon>
        <taxon>Bacillati</taxon>
        <taxon>Cyanobacteriota</taxon>
        <taxon>Cyanophyceae</taxon>
        <taxon>Nostocales</taxon>
        <taxon>Nostocaceae</taxon>
        <taxon>Dendronalium</taxon>
        <taxon>Dendronalium phyllosphericum</taxon>
    </lineage>
</organism>
<gene>
    <name evidence="3" type="ORF">I8752_08435</name>
</gene>
<dbReference type="SMART" id="SM01080">
    <property type="entry name" value="CHASE2"/>
    <property type="match status" value="1"/>
</dbReference>
<sequence>MNAAPSPAYAYQVGGSLPPDSPTYVTRQADQDLYAGLKAGDFCYVLNSRQMGKSSLRVRTMQRLQQEKIACASIDITAIGTWDITPEQWYAGVIDNIANSLDLYENFDLENWWQCHNLLSPVQRLSKFIEKVLLVQVAQQIVIFVDEIDSVLSLNFAIDDFFALIRNCYNQRADKSEYKRLTFALIGVATPSDLIVDKKRTPFNIGQAIELAGFQIDEAEPLAQGLVGKVSNPQAVLHEVLAWTSGQPFLTQKLCKLIPQGIEVAGVAELVRSHLIENWEFHDQPEHLKTIRDRLLVNQKRAGRLLGLYQQILQQGEVASNDSSEQMELRLSGLAVKQQGKLRVYNQIYKSVFDYNWVVKALVDLRPYGEVLEAWVGNKDKSWLLRGQALHDAQAWAMDKSLSDLDYQFLAASQDLDKREVQIALESERKAREVQDQVALILTETKQKAKENLFKKKIWQRWEIFTGSSIGMSILLIRSIGLLQPLELTVLDQFFRLRPTEQPDNRITIVAIDEASLRQIGSWPIPDSQIAKLLRKINVHKPQAIGLDIYRDLLVPSNDLTGFSHKELLDTYKSTPNLIGIQLLASQNQKQKNFGVSPPLGLNLEQVGFNNVLYDPDGKVRRSLLYWHAGKQVHESFALKLALLYLKSKGIILQKASDNPEYLQLGKAVFTRFQANDGGYVGADDKGYQILSNFPKLGCEGSGSQKRCGYRQVTMSDVLNNKVPTSWIRDRIVLIGSTAPSLQDFVFIPQSSRIMGTAKPIAGIELQAYFISELISAVLEERPLLKAWSEQVESLWILAFSWIGISVVLLLHSPLKFVVCVLCLGASLISVSYIAFLYGWWLPIIPSLLSLVGAAIATPIQTSYQLEKLEKRQLRESLKSIIELYHDNPDACNIAIEYLKRSDSDQNKP</sequence>
<dbReference type="SUPFAM" id="SSF52540">
    <property type="entry name" value="P-loop containing nucleoside triphosphate hydrolases"/>
    <property type="match status" value="1"/>
</dbReference>
<dbReference type="Pfam" id="PF05226">
    <property type="entry name" value="CHASE2"/>
    <property type="match status" value="1"/>
</dbReference>
<protein>
    <submittedName>
        <fullName evidence="3">CHASE2 domain-containing protein</fullName>
    </submittedName>
</protein>
<keyword evidence="1" id="KW-1133">Transmembrane helix</keyword>
<feature type="transmembrane region" description="Helical" evidence="1">
    <location>
        <begin position="794"/>
        <end position="811"/>
    </location>
</feature>
<keyword evidence="1" id="KW-0812">Transmembrane</keyword>
<dbReference type="EMBL" id="JAECZA010000023">
    <property type="protein sequence ID" value="MBH8573040.1"/>
    <property type="molecule type" value="Genomic_DNA"/>
</dbReference>
<dbReference type="Pfam" id="PF14516">
    <property type="entry name" value="AAA_35"/>
    <property type="match status" value="1"/>
</dbReference>
<keyword evidence="4" id="KW-1185">Reference proteome</keyword>
<comment type="caution">
    <text evidence="3">The sequence shown here is derived from an EMBL/GenBank/DDBJ whole genome shotgun (WGS) entry which is preliminary data.</text>
</comment>
<dbReference type="RefSeq" id="WP_214431857.1">
    <property type="nucleotide sequence ID" value="NZ_CAWPUQ010000119.1"/>
</dbReference>
<dbReference type="InterPro" id="IPR007890">
    <property type="entry name" value="CHASE2"/>
</dbReference>
<proteinExistence type="predicted"/>
<name>A0A8J7I1Q9_9NOST</name>
<feature type="transmembrane region" description="Helical" evidence="1">
    <location>
        <begin position="818"/>
        <end position="838"/>
    </location>
</feature>
<evidence type="ECO:0000313" key="4">
    <source>
        <dbReference type="Proteomes" id="UP000662314"/>
    </source>
</evidence>
<reference evidence="3 4" key="1">
    <citation type="journal article" date="2021" name="Int. J. Syst. Evol. Microbiol.">
        <title>Amazonocrinis nigriterrae gen. nov., sp. nov., Atlanticothrix silvestris gen. nov., sp. nov. and Dendronalium phyllosphericum gen. nov., sp. nov., nostocacean cyanobacteria from Brazilian environments.</title>
        <authorList>
            <person name="Alvarenga D.O."/>
            <person name="Andreote A.P.D."/>
            <person name="Branco L.H.Z."/>
            <person name="Delbaje E."/>
            <person name="Cruz R.B."/>
            <person name="Varani A.M."/>
            <person name="Fiore M.F."/>
        </authorList>
    </citation>
    <scope>NUCLEOTIDE SEQUENCE [LARGE SCALE GENOMIC DNA]</scope>
    <source>
        <strain evidence="3 4">CENA369</strain>
    </source>
</reference>
<dbReference type="Proteomes" id="UP000662314">
    <property type="component" value="Unassembled WGS sequence"/>
</dbReference>
<dbReference type="AlphaFoldDB" id="A0A8J7I1Q9"/>
<evidence type="ECO:0000259" key="2">
    <source>
        <dbReference type="SMART" id="SM01080"/>
    </source>
</evidence>
<dbReference type="InterPro" id="IPR027417">
    <property type="entry name" value="P-loop_NTPase"/>
</dbReference>